<organism evidence="12 13">
    <name type="scientific">Vibrio albus</name>
    <dbReference type="NCBI Taxonomy" id="2200953"/>
    <lineage>
        <taxon>Bacteria</taxon>
        <taxon>Pseudomonadati</taxon>
        <taxon>Pseudomonadota</taxon>
        <taxon>Gammaproteobacteria</taxon>
        <taxon>Vibrionales</taxon>
        <taxon>Vibrionaceae</taxon>
        <taxon>Vibrio</taxon>
    </lineage>
</organism>
<sequence>MAFLLVVVSRRFMNPVSYRGRKLRPYLPQLFKHTGTQLILACLLIVGLTFLICIPFASQHAQTHTLLALTTIEKYFDQIKEDSDYLLASEYQHTDCERLLVPLRKGVFQSDRVKEIGVFDRDGRIFCTSNTGKTSFYLYQTMLDRINRSPFQQTLSYTKTRLSKEQSIVLMYKNNQEENGLSILVPPRYVISLVDDLFINSHLNYTVRVITRSLTSIELDKQDRLSVSHSRKYPLEVEVYKQKSYLFYYFLSKSWIAVMVAALVNVFLVLQKNKKLSSHALPMSLEGALQCKHLELYYQPIVEHREGRIVGCEALLRWNDPIQGMISPGIFIPLAEKVGLIEEVTHYVIDQACIFLDEHVELFQDKYISVNISRSVILKASFIDKVVAAFRSRPDLANRIVFEITEDNDFTEKELILLREKVMIMTKLGLRFAVDDFGTGYSGLHFIRQCDFDFLKIDKVFVKNLYQESNLVPVLKSMYRLAEDLNINVIVEGVEETEQLNILDSLGFIYIQGFYFSKPLPAEDFLIRLKAGGRDINRKELSSPKEVGSNLLI</sequence>
<comment type="caution">
    <text evidence="12">The sequence shown here is derived from an EMBL/GenBank/DDBJ whole genome shotgun (WGS) entry which is preliminary data.</text>
</comment>
<dbReference type="Proteomes" id="UP000245362">
    <property type="component" value="Unassembled WGS sequence"/>
</dbReference>
<dbReference type="EMBL" id="QFWT01000001">
    <property type="protein sequence ID" value="PWI35044.1"/>
    <property type="molecule type" value="Genomic_DNA"/>
</dbReference>
<evidence type="ECO:0000256" key="2">
    <source>
        <dbReference type="ARBA" id="ARBA00012282"/>
    </source>
</evidence>
<dbReference type="InterPro" id="IPR024744">
    <property type="entry name" value="CSS-motif_dom"/>
</dbReference>
<gene>
    <name evidence="12" type="ORF">DI392_01840</name>
</gene>
<dbReference type="InterPro" id="IPR035919">
    <property type="entry name" value="EAL_sf"/>
</dbReference>
<evidence type="ECO:0000256" key="3">
    <source>
        <dbReference type="ARBA" id="ARBA00022475"/>
    </source>
</evidence>
<dbReference type="PANTHER" id="PTHR33121">
    <property type="entry name" value="CYCLIC DI-GMP PHOSPHODIESTERASE PDEF"/>
    <property type="match status" value="1"/>
</dbReference>
<dbReference type="SUPFAM" id="SSF141868">
    <property type="entry name" value="EAL domain-like"/>
    <property type="match status" value="1"/>
</dbReference>
<protein>
    <recommendedName>
        <fullName evidence="2">cyclic-guanylate-specific phosphodiesterase</fullName>
        <ecNumber evidence="2">3.1.4.52</ecNumber>
    </recommendedName>
</protein>
<dbReference type="EC" id="3.1.4.52" evidence="2"/>
<feature type="transmembrane region" description="Helical" evidence="10">
    <location>
        <begin position="246"/>
        <end position="270"/>
    </location>
</feature>
<reference evidence="12 13" key="1">
    <citation type="submission" date="2018-05" db="EMBL/GenBank/DDBJ databases">
        <title>Vibrio limimaris sp. nov., isolated from marine sediment.</title>
        <authorList>
            <person name="Li C.-M."/>
        </authorList>
    </citation>
    <scope>NUCLEOTIDE SEQUENCE [LARGE SCALE GENOMIC DNA]</scope>
    <source>
        <strain evidence="12 13">E4404</strain>
    </source>
</reference>
<comment type="subcellular location">
    <subcellularLocation>
        <location evidence="1">Cell membrane</location>
        <topology evidence="1">Multi-pass membrane protein</topology>
    </subcellularLocation>
</comment>
<evidence type="ECO:0000313" key="13">
    <source>
        <dbReference type="Proteomes" id="UP000245362"/>
    </source>
</evidence>
<keyword evidence="5 10" id="KW-0812">Transmembrane</keyword>
<dbReference type="SMART" id="SM00052">
    <property type="entry name" value="EAL"/>
    <property type="match status" value="1"/>
</dbReference>
<keyword evidence="3" id="KW-1003">Cell membrane</keyword>
<dbReference type="AlphaFoldDB" id="A0A2U3BE88"/>
<evidence type="ECO:0000313" key="12">
    <source>
        <dbReference type="EMBL" id="PWI35044.1"/>
    </source>
</evidence>
<evidence type="ECO:0000256" key="4">
    <source>
        <dbReference type="ARBA" id="ARBA00022636"/>
    </source>
</evidence>
<dbReference type="Pfam" id="PF00563">
    <property type="entry name" value="EAL"/>
    <property type="match status" value="1"/>
</dbReference>
<proteinExistence type="predicted"/>
<dbReference type="PROSITE" id="PS50883">
    <property type="entry name" value="EAL"/>
    <property type="match status" value="1"/>
</dbReference>
<evidence type="ECO:0000256" key="5">
    <source>
        <dbReference type="ARBA" id="ARBA00022692"/>
    </source>
</evidence>
<evidence type="ECO:0000256" key="7">
    <source>
        <dbReference type="ARBA" id="ARBA00022989"/>
    </source>
</evidence>
<evidence type="ECO:0000256" key="8">
    <source>
        <dbReference type="ARBA" id="ARBA00023136"/>
    </source>
</evidence>
<accession>A0A2U3BE88</accession>
<dbReference type="OrthoDB" id="675397at2"/>
<evidence type="ECO:0000256" key="9">
    <source>
        <dbReference type="ARBA" id="ARBA00034290"/>
    </source>
</evidence>
<evidence type="ECO:0000256" key="1">
    <source>
        <dbReference type="ARBA" id="ARBA00004651"/>
    </source>
</evidence>
<keyword evidence="7 10" id="KW-1133">Transmembrane helix</keyword>
<keyword evidence="13" id="KW-1185">Reference proteome</keyword>
<feature type="transmembrane region" description="Helical" evidence="10">
    <location>
        <begin position="37"/>
        <end position="57"/>
    </location>
</feature>
<dbReference type="Pfam" id="PF12792">
    <property type="entry name" value="CSS-motif"/>
    <property type="match status" value="1"/>
</dbReference>
<keyword evidence="8 10" id="KW-0472">Membrane</keyword>
<dbReference type="InterPro" id="IPR001633">
    <property type="entry name" value="EAL_dom"/>
</dbReference>
<dbReference type="GO" id="GO:0005886">
    <property type="term" value="C:plasma membrane"/>
    <property type="evidence" value="ECO:0007669"/>
    <property type="project" value="UniProtKB-SubCell"/>
</dbReference>
<evidence type="ECO:0000259" key="11">
    <source>
        <dbReference type="PROSITE" id="PS50883"/>
    </source>
</evidence>
<dbReference type="PANTHER" id="PTHR33121:SF70">
    <property type="entry name" value="SIGNALING PROTEIN YKOW"/>
    <property type="match status" value="1"/>
</dbReference>
<dbReference type="Gene3D" id="3.20.20.450">
    <property type="entry name" value="EAL domain"/>
    <property type="match status" value="1"/>
</dbReference>
<evidence type="ECO:0000256" key="10">
    <source>
        <dbReference type="SAM" id="Phobius"/>
    </source>
</evidence>
<feature type="domain" description="EAL" evidence="11">
    <location>
        <begin position="278"/>
        <end position="533"/>
    </location>
</feature>
<dbReference type="CDD" id="cd01948">
    <property type="entry name" value="EAL"/>
    <property type="match status" value="1"/>
</dbReference>
<dbReference type="GO" id="GO:0071111">
    <property type="term" value="F:cyclic-guanylate-specific phosphodiesterase activity"/>
    <property type="evidence" value="ECO:0007669"/>
    <property type="project" value="UniProtKB-EC"/>
</dbReference>
<name>A0A2U3BE88_9VIBR</name>
<keyword evidence="6" id="KW-0378">Hydrolase</keyword>
<evidence type="ECO:0000256" key="6">
    <source>
        <dbReference type="ARBA" id="ARBA00022801"/>
    </source>
</evidence>
<keyword evidence="4" id="KW-0973">c-di-GMP</keyword>
<comment type="catalytic activity">
    <reaction evidence="9">
        <text>3',3'-c-di-GMP + H2O = 5'-phosphoguanylyl(3'-&gt;5')guanosine + H(+)</text>
        <dbReference type="Rhea" id="RHEA:24902"/>
        <dbReference type="ChEBI" id="CHEBI:15377"/>
        <dbReference type="ChEBI" id="CHEBI:15378"/>
        <dbReference type="ChEBI" id="CHEBI:58754"/>
        <dbReference type="ChEBI" id="CHEBI:58805"/>
        <dbReference type="EC" id="3.1.4.52"/>
    </reaction>
</comment>
<dbReference type="InterPro" id="IPR050706">
    <property type="entry name" value="Cyclic-di-GMP_PDE-like"/>
</dbReference>